<evidence type="ECO:0000313" key="2">
    <source>
        <dbReference type="Proteomes" id="UP000276133"/>
    </source>
</evidence>
<accession>A0A3M7RAY6</accession>
<organism evidence="1 2">
    <name type="scientific">Brachionus plicatilis</name>
    <name type="common">Marine rotifer</name>
    <name type="synonym">Brachionus muelleri</name>
    <dbReference type="NCBI Taxonomy" id="10195"/>
    <lineage>
        <taxon>Eukaryota</taxon>
        <taxon>Metazoa</taxon>
        <taxon>Spiralia</taxon>
        <taxon>Gnathifera</taxon>
        <taxon>Rotifera</taxon>
        <taxon>Eurotatoria</taxon>
        <taxon>Monogononta</taxon>
        <taxon>Pseudotrocha</taxon>
        <taxon>Ploima</taxon>
        <taxon>Brachionidae</taxon>
        <taxon>Brachionus</taxon>
    </lineage>
</organism>
<protein>
    <submittedName>
        <fullName evidence="1">Uncharacterized protein</fullName>
    </submittedName>
</protein>
<comment type="caution">
    <text evidence="1">The sequence shown here is derived from an EMBL/GenBank/DDBJ whole genome shotgun (WGS) entry which is preliminary data.</text>
</comment>
<dbReference type="Proteomes" id="UP000276133">
    <property type="component" value="Unassembled WGS sequence"/>
</dbReference>
<dbReference type="EMBL" id="REGN01003805">
    <property type="protein sequence ID" value="RNA20687.1"/>
    <property type="molecule type" value="Genomic_DNA"/>
</dbReference>
<name>A0A3M7RAY6_BRAPC</name>
<proteinExistence type="predicted"/>
<evidence type="ECO:0000313" key="1">
    <source>
        <dbReference type="EMBL" id="RNA20687.1"/>
    </source>
</evidence>
<reference evidence="1 2" key="1">
    <citation type="journal article" date="2018" name="Sci. Rep.">
        <title>Genomic signatures of local adaptation to the degree of environmental predictability in rotifers.</title>
        <authorList>
            <person name="Franch-Gras L."/>
            <person name="Hahn C."/>
            <person name="Garcia-Roger E.M."/>
            <person name="Carmona M.J."/>
            <person name="Serra M."/>
            <person name="Gomez A."/>
        </authorList>
    </citation>
    <scope>NUCLEOTIDE SEQUENCE [LARGE SCALE GENOMIC DNA]</scope>
    <source>
        <strain evidence="1">HYR1</strain>
    </source>
</reference>
<keyword evidence="2" id="KW-1185">Reference proteome</keyword>
<gene>
    <name evidence="1" type="ORF">BpHYR1_016650</name>
</gene>
<dbReference type="AlphaFoldDB" id="A0A3M7RAY6"/>
<sequence>MKFRTTIIGHPLIVHKTKYIFLYLLKKAVVEIVPGLKLTTMAIPVSIKGTLKSIISLLSVTVPFTTFRLSTPSFVFHFINIKITRTIKDLVGHVPSDNGSLNITKGGSSSVTTLRWNLIGLPSGEFFSRDDDKIINNNSKDPDCYSH</sequence>